<protein>
    <submittedName>
        <fullName evidence="2">Uncharacterized protein</fullName>
    </submittedName>
</protein>
<dbReference type="EMBL" id="FODD01000039">
    <property type="protein sequence ID" value="SEO73839.1"/>
    <property type="molecule type" value="Genomic_DNA"/>
</dbReference>
<proteinExistence type="predicted"/>
<keyword evidence="3" id="KW-1185">Reference proteome</keyword>
<dbReference type="Proteomes" id="UP000181951">
    <property type="component" value="Unassembled WGS sequence"/>
</dbReference>
<gene>
    <name evidence="2" type="ORF">SAMN05216267_103956</name>
</gene>
<organism evidence="2 3">
    <name type="scientific">Actinacidiphila rubida</name>
    <dbReference type="NCBI Taxonomy" id="310780"/>
    <lineage>
        <taxon>Bacteria</taxon>
        <taxon>Bacillati</taxon>
        <taxon>Actinomycetota</taxon>
        <taxon>Actinomycetes</taxon>
        <taxon>Kitasatosporales</taxon>
        <taxon>Streptomycetaceae</taxon>
        <taxon>Actinacidiphila</taxon>
    </lineage>
</organism>
<feature type="compositionally biased region" description="Low complexity" evidence="1">
    <location>
        <begin position="88"/>
        <end position="101"/>
    </location>
</feature>
<sequence>MLWPRDHEDERTAHEEAARKRAFGLYTAVLQAAEDAAVTRARLTSRPHPPTRTAQLRGLLARQNTRRDAAYRALSKLLDAQLAAGPQHSSSAAGGSHSPCS</sequence>
<name>A0A1H8S4B5_9ACTN</name>
<dbReference type="STRING" id="310780.SAMN05216267_103956"/>
<dbReference type="AlphaFoldDB" id="A0A1H8S4B5"/>
<reference evidence="2 3" key="1">
    <citation type="submission" date="2016-10" db="EMBL/GenBank/DDBJ databases">
        <authorList>
            <person name="de Groot N.N."/>
        </authorList>
    </citation>
    <scope>NUCLEOTIDE SEQUENCE [LARGE SCALE GENOMIC DNA]</scope>
    <source>
        <strain evidence="2 3">CGMCC 4.2026</strain>
    </source>
</reference>
<feature type="region of interest" description="Disordered" evidence="1">
    <location>
        <begin position="82"/>
        <end position="101"/>
    </location>
</feature>
<dbReference type="RefSeq" id="WP_069463564.1">
    <property type="nucleotide sequence ID" value="NZ_FODD01000039.1"/>
</dbReference>
<evidence type="ECO:0000256" key="1">
    <source>
        <dbReference type="SAM" id="MobiDB-lite"/>
    </source>
</evidence>
<evidence type="ECO:0000313" key="3">
    <source>
        <dbReference type="Proteomes" id="UP000181951"/>
    </source>
</evidence>
<accession>A0A1H8S4B5</accession>
<evidence type="ECO:0000313" key="2">
    <source>
        <dbReference type="EMBL" id="SEO73839.1"/>
    </source>
</evidence>